<name>A0ABV8H1K3_9BACI</name>
<protein>
    <submittedName>
        <fullName evidence="2">ABC transporter substrate-binding protein</fullName>
    </submittedName>
</protein>
<sequence length="438" mass="49478">MIRKKLILFIIAMMVAFLAACGNGGESTSGEEEDGKTTLKFYTWINEENGNWEETIKAFEEAHPDIKIDLKVLVENMSSDDYLQKLDLDAAAGEKIDVLMTSSSEHLSKRVSAGMIEPIDTYLENEGINVEEVYNMAASSASSDGSYYGLPSKYNTYLIMLNKNHLDDAGLEVPTEWTWEEYKDYANELTTNDRYGSYLHTWSTFYHVLKVLGKADENLLIKADGSSNMDDPTIAESLKLRYELEQEDKSSEPYANIISQQLNYRQQFFSEQASMTPISSYMVTEWGGFNPEFPIAWAPWPKNNEGDPSYAFSSADVMSIGNNSDHKEEAYEFIRWMTTEGMLVQNKSIPAWTETDLKEVLTNLASTTSNPDAVDVESLQYTIENSVPTEQFLPAGYMTEVYNAYNAEAERYLLGEQDLDTTMENAKNSVEDVIDANK</sequence>
<dbReference type="Pfam" id="PF01547">
    <property type="entry name" value="SBP_bac_1"/>
    <property type="match status" value="1"/>
</dbReference>
<evidence type="ECO:0000313" key="3">
    <source>
        <dbReference type="Proteomes" id="UP001595772"/>
    </source>
</evidence>
<evidence type="ECO:0000313" key="2">
    <source>
        <dbReference type="EMBL" id="MFC4024714.1"/>
    </source>
</evidence>
<accession>A0ABV8H1K3</accession>
<dbReference type="InterPro" id="IPR050490">
    <property type="entry name" value="Bact_solute-bd_prot1"/>
</dbReference>
<dbReference type="InterPro" id="IPR006059">
    <property type="entry name" value="SBP"/>
</dbReference>
<gene>
    <name evidence="2" type="ORF">ACFOUV_13000</name>
</gene>
<dbReference type="EMBL" id="JBHSAO010000008">
    <property type="protein sequence ID" value="MFC4024714.1"/>
    <property type="molecule type" value="Genomic_DNA"/>
</dbReference>
<comment type="caution">
    <text evidence="2">The sequence shown here is derived from an EMBL/GenBank/DDBJ whole genome shotgun (WGS) entry which is preliminary data.</text>
</comment>
<dbReference type="PROSITE" id="PS51257">
    <property type="entry name" value="PROKAR_LIPOPROTEIN"/>
    <property type="match status" value="1"/>
</dbReference>
<evidence type="ECO:0000256" key="1">
    <source>
        <dbReference type="SAM" id="SignalP"/>
    </source>
</evidence>
<dbReference type="SUPFAM" id="SSF53850">
    <property type="entry name" value="Periplasmic binding protein-like II"/>
    <property type="match status" value="1"/>
</dbReference>
<dbReference type="PANTHER" id="PTHR43649:SF12">
    <property type="entry name" value="DIACETYLCHITOBIOSE BINDING PROTEIN DASA"/>
    <property type="match status" value="1"/>
</dbReference>
<feature type="chain" id="PRO_5045534504" evidence="1">
    <location>
        <begin position="20"/>
        <end position="438"/>
    </location>
</feature>
<dbReference type="RefSeq" id="WP_379497199.1">
    <property type="nucleotide sequence ID" value="NZ_JBHSAO010000008.1"/>
</dbReference>
<organism evidence="2 3">
    <name type="scientific">Oceanobacillus longus</name>
    <dbReference type="NCBI Taxonomy" id="930120"/>
    <lineage>
        <taxon>Bacteria</taxon>
        <taxon>Bacillati</taxon>
        <taxon>Bacillota</taxon>
        <taxon>Bacilli</taxon>
        <taxon>Bacillales</taxon>
        <taxon>Bacillaceae</taxon>
        <taxon>Oceanobacillus</taxon>
    </lineage>
</organism>
<proteinExistence type="predicted"/>
<keyword evidence="1" id="KW-0732">Signal</keyword>
<dbReference type="PANTHER" id="PTHR43649">
    <property type="entry name" value="ARABINOSE-BINDING PROTEIN-RELATED"/>
    <property type="match status" value="1"/>
</dbReference>
<dbReference type="Proteomes" id="UP001595772">
    <property type="component" value="Unassembled WGS sequence"/>
</dbReference>
<keyword evidence="3" id="KW-1185">Reference proteome</keyword>
<dbReference type="Gene3D" id="3.40.190.10">
    <property type="entry name" value="Periplasmic binding protein-like II"/>
    <property type="match status" value="1"/>
</dbReference>
<feature type="signal peptide" evidence="1">
    <location>
        <begin position="1"/>
        <end position="19"/>
    </location>
</feature>
<reference evidence="3" key="1">
    <citation type="journal article" date="2019" name="Int. J. Syst. Evol. Microbiol.">
        <title>The Global Catalogue of Microorganisms (GCM) 10K type strain sequencing project: providing services to taxonomists for standard genome sequencing and annotation.</title>
        <authorList>
            <consortium name="The Broad Institute Genomics Platform"/>
            <consortium name="The Broad Institute Genome Sequencing Center for Infectious Disease"/>
            <person name="Wu L."/>
            <person name="Ma J."/>
        </authorList>
    </citation>
    <scope>NUCLEOTIDE SEQUENCE [LARGE SCALE GENOMIC DNA]</scope>
    <source>
        <strain evidence="3">IBRC-M 10703</strain>
    </source>
</reference>